<dbReference type="RefSeq" id="WP_117582642.1">
    <property type="nucleotide sequence ID" value="NZ_QUSL01000059.1"/>
</dbReference>
<dbReference type="AlphaFoldDB" id="A0A3E3E5Y6"/>
<sequence>MKKLFISCLVAILSIGLFAVSTVNAASDVSQLFKEFMDECFSDETNVTVFMGNQDVTKEFFDRYRDMYSNNELLIISNDIEYYGYDITHEIDMPVTRASTTKSKTFKSYETKTVKGNKKEWTTILYCKFTYNPSTGNITSISNPQLNVDFGSWGSAFTPIWFNASTGKEKVGRLSVKFTCDYDVEATYDPPYLPAFTWNFGHCSRSYTLKV</sequence>
<feature type="signal peptide" evidence="1">
    <location>
        <begin position="1"/>
        <end position="25"/>
    </location>
</feature>
<proteinExistence type="predicted"/>
<evidence type="ECO:0000256" key="1">
    <source>
        <dbReference type="SAM" id="SignalP"/>
    </source>
</evidence>
<reference evidence="2 3" key="1">
    <citation type="submission" date="2018-08" db="EMBL/GenBank/DDBJ databases">
        <title>A genome reference for cultivated species of the human gut microbiota.</title>
        <authorList>
            <person name="Zou Y."/>
            <person name="Xue W."/>
            <person name="Luo G."/>
        </authorList>
    </citation>
    <scope>NUCLEOTIDE SEQUENCE [LARGE SCALE GENOMIC DNA]</scope>
    <source>
        <strain evidence="2 3">OM06-4</strain>
    </source>
</reference>
<protein>
    <submittedName>
        <fullName evidence="2">Uncharacterized protein</fullName>
    </submittedName>
</protein>
<dbReference type="Proteomes" id="UP000261032">
    <property type="component" value="Unassembled WGS sequence"/>
</dbReference>
<organism evidence="2 3">
    <name type="scientific">Thomasclavelia ramosa</name>
    <dbReference type="NCBI Taxonomy" id="1547"/>
    <lineage>
        <taxon>Bacteria</taxon>
        <taxon>Bacillati</taxon>
        <taxon>Bacillota</taxon>
        <taxon>Erysipelotrichia</taxon>
        <taxon>Erysipelotrichales</taxon>
        <taxon>Coprobacillaceae</taxon>
        <taxon>Thomasclavelia</taxon>
    </lineage>
</organism>
<keyword evidence="1" id="KW-0732">Signal</keyword>
<name>A0A3E3E5Y6_9FIRM</name>
<accession>A0A3E3E5Y6</accession>
<feature type="chain" id="PRO_5017667185" evidence="1">
    <location>
        <begin position="26"/>
        <end position="211"/>
    </location>
</feature>
<gene>
    <name evidence="2" type="ORF">DXB93_18115</name>
</gene>
<comment type="caution">
    <text evidence="2">The sequence shown here is derived from an EMBL/GenBank/DDBJ whole genome shotgun (WGS) entry which is preliminary data.</text>
</comment>
<evidence type="ECO:0000313" key="3">
    <source>
        <dbReference type="Proteomes" id="UP000261032"/>
    </source>
</evidence>
<dbReference type="EMBL" id="QUSL01000059">
    <property type="protein sequence ID" value="RGD77191.1"/>
    <property type="molecule type" value="Genomic_DNA"/>
</dbReference>
<evidence type="ECO:0000313" key="2">
    <source>
        <dbReference type="EMBL" id="RGD77191.1"/>
    </source>
</evidence>